<evidence type="ECO:0000313" key="4">
    <source>
        <dbReference type="Proteomes" id="UP001144347"/>
    </source>
</evidence>
<evidence type="ECO:0000313" key="3">
    <source>
        <dbReference type="EMBL" id="MCZ4244788.1"/>
    </source>
</evidence>
<dbReference type="RefSeq" id="WP_269427846.1">
    <property type="nucleotide sequence ID" value="NZ_JAPWGM010000004.1"/>
</dbReference>
<sequence length="141" mass="16679">MKTDPIIVEQLIDVKTDKVWKALTDKDEMKSWYFELKDFKPQVGFKFDFLGGAEYKQYLHLCKVTEVEENKKLSYTWQYDNYEGNSVVTWEIFETATGSRVKLTHTGTETFPKDDPNFARKSFEAGWNHIVRTSLKEYLEK</sequence>
<dbReference type="EMBL" id="JAPWGM010000004">
    <property type="protein sequence ID" value="MCZ4244788.1"/>
    <property type="molecule type" value="Genomic_DNA"/>
</dbReference>
<protein>
    <submittedName>
        <fullName evidence="3">SRPBCC domain-containing protein</fullName>
    </submittedName>
</protein>
<comment type="similarity">
    <text evidence="1">Belongs to the AHA1 family.</text>
</comment>
<comment type="caution">
    <text evidence="3">The sequence shown here is derived from an EMBL/GenBank/DDBJ whole genome shotgun (WGS) entry which is preliminary data.</text>
</comment>
<name>A0ABT4LCB5_9SPHI</name>
<proteinExistence type="inferred from homology"/>
<dbReference type="InterPro" id="IPR023393">
    <property type="entry name" value="START-like_dom_sf"/>
</dbReference>
<organism evidence="3 4">
    <name type="scientific">Pedobacter punctiformis</name>
    <dbReference type="NCBI Taxonomy" id="3004097"/>
    <lineage>
        <taxon>Bacteria</taxon>
        <taxon>Pseudomonadati</taxon>
        <taxon>Bacteroidota</taxon>
        <taxon>Sphingobacteriia</taxon>
        <taxon>Sphingobacteriales</taxon>
        <taxon>Sphingobacteriaceae</taxon>
        <taxon>Pedobacter</taxon>
    </lineage>
</organism>
<accession>A0ABT4LCB5</accession>
<gene>
    <name evidence="3" type="ORF">O0955_12315</name>
</gene>
<reference evidence="3" key="1">
    <citation type="submission" date="2022-12" db="EMBL/GenBank/DDBJ databases">
        <title>Genome sequence of HCMS5-2.</title>
        <authorList>
            <person name="Woo H."/>
        </authorList>
    </citation>
    <scope>NUCLEOTIDE SEQUENCE</scope>
    <source>
        <strain evidence="3">HCMS5-2</strain>
    </source>
</reference>
<dbReference type="Proteomes" id="UP001144347">
    <property type="component" value="Unassembled WGS sequence"/>
</dbReference>
<evidence type="ECO:0000259" key="2">
    <source>
        <dbReference type="Pfam" id="PF08327"/>
    </source>
</evidence>
<keyword evidence="4" id="KW-1185">Reference proteome</keyword>
<dbReference type="CDD" id="cd07814">
    <property type="entry name" value="SRPBCC_CalC_Aha1-like"/>
    <property type="match status" value="1"/>
</dbReference>
<dbReference type="Pfam" id="PF08327">
    <property type="entry name" value="AHSA1"/>
    <property type="match status" value="1"/>
</dbReference>
<dbReference type="InterPro" id="IPR013538">
    <property type="entry name" value="ASHA1/2-like_C"/>
</dbReference>
<dbReference type="SUPFAM" id="SSF55961">
    <property type="entry name" value="Bet v1-like"/>
    <property type="match status" value="1"/>
</dbReference>
<feature type="domain" description="Activator of Hsp90 ATPase homologue 1/2-like C-terminal" evidence="2">
    <location>
        <begin position="14"/>
        <end position="140"/>
    </location>
</feature>
<dbReference type="Gene3D" id="3.30.530.20">
    <property type="match status" value="1"/>
</dbReference>
<evidence type="ECO:0000256" key="1">
    <source>
        <dbReference type="ARBA" id="ARBA00006817"/>
    </source>
</evidence>